<name>A0ABW0N8Q4_9BURK</name>
<dbReference type="InterPro" id="IPR005119">
    <property type="entry name" value="LysR_subst-bd"/>
</dbReference>
<keyword evidence="3" id="KW-1185">Reference proteome</keyword>
<sequence length="101" mass="10749">MRPGYGIRPLVDATAARAGVVLEIVNEVSFLSTALWMTASGLGASIMPAAYASAADDKSLVVRALTAPRVSRDISVVTRRGRSLSPACGRFLDEMRKELRG</sequence>
<comment type="caution">
    <text evidence="2">The sequence shown here is derived from an EMBL/GenBank/DDBJ whole genome shotgun (WGS) entry which is preliminary data.</text>
</comment>
<evidence type="ECO:0000313" key="2">
    <source>
        <dbReference type="EMBL" id="MFC5496345.1"/>
    </source>
</evidence>
<dbReference type="Proteomes" id="UP001596037">
    <property type="component" value="Unassembled WGS sequence"/>
</dbReference>
<dbReference type="PANTHER" id="PTHR30419">
    <property type="entry name" value="HTH-TYPE TRANSCRIPTIONAL REGULATOR YBHD"/>
    <property type="match status" value="1"/>
</dbReference>
<dbReference type="InterPro" id="IPR050950">
    <property type="entry name" value="HTH-type_LysR_regulators"/>
</dbReference>
<protein>
    <submittedName>
        <fullName evidence="2">LysR substrate-binding domain-containing protein</fullName>
    </submittedName>
</protein>
<dbReference type="Pfam" id="PF03466">
    <property type="entry name" value="LysR_substrate"/>
    <property type="match status" value="1"/>
</dbReference>
<dbReference type="PANTHER" id="PTHR30419:SF8">
    <property type="entry name" value="NITROGEN ASSIMILATION TRANSCRIPTIONAL ACTIVATOR-RELATED"/>
    <property type="match status" value="1"/>
</dbReference>
<reference evidence="3" key="1">
    <citation type="journal article" date="2019" name="Int. J. Syst. Evol. Microbiol.">
        <title>The Global Catalogue of Microorganisms (GCM) 10K type strain sequencing project: providing services to taxonomists for standard genome sequencing and annotation.</title>
        <authorList>
            <consortium name="The Broad Institute Genomics Platform"/>
            <consortium name="The Broad Institute Genome Sequencing Center for Infectious Disease"/>
            <person name="Wu L."/>
            <person name="Ma J."/>
        </authorList>
    </citation>
    <scope>NUCLEOTIDE SEQUENCE [LARGE SCALE GENOMIC DNA]</scope>
    <source>
        <strain evidence="3">CCUG 57401</strain>
    </source>
</reference>
<evidence type="ECO:0000259" key="1">
    <source>
        <dbReference type="Pfam" id="PF03466"/>
    </source>
</evidence>
<dbReference type="SUPFAM" id="SSF53850">
    <property type="entry name" value="Periplasmic binding protein-like II"/>
    <property type="match status" value="1"/>
</dbReference>
<organism evidence="2 3">
    <name type="scientific">Caenimonas terrae</name>
    <dbReference type="NCBI Taxonomy" id="696074"/>
    <lineage>
        <taxon>Bacteria</taxon>
        <taxon>Pseudomonadati</taxon>
        <taxon>Pseudomonadota</taxon>
        <taxon>Betaproteobacteria</taxon>
        <taxon>Burkholderiales</taxon>
        <taxon>Comamonadaceae</taxon>
        <taxon>Caenimonas</taxon>
    </lineage>
</organism>
<dbReference type="Gene3D" id="3.40.190.290">
    <property type="match status" value="1"/>
</dbReference>
<proteinExistence type="predicted"/>
<accession>A0ABW0N8Q4</accession>
<gene>
    <name evidence="2" type="ORF">ACFPOE_02270</name>
</gene>
<dbReference type="RefSeq" id="WP_376848370.1">
    <property type="nucleotide sequence ID" value="NZ_JBHSMF010000002.1"/>
</dbReference>
<dbReference type="EMBL" id="JBHSMF010000002">
    <property type="protein sequence ID" value="MFC5496345.1"/>
    <property type="molecule type" value="Genomic_DNA"/>
</dbReference>
<evidence type="ECO:0000313" key="3">
    <source>
        <dbReference type="Proteomes" id="UP001596037"/>
    </source>
</evidence>
<feature type="domain" description="LysR substrate-binding" evidence="1">
    <location>
        <begin position="2"/>
        <end position="99"/>
    </location>
</feature>